<organism evidence="3 4">
    <name type="scientific">Magallana gigas</name>
    <name type="common">Pacific oyster</name>
    <name type="synonym">Crassostrea gigas</name>
    <dbReference type="NCBI Taxonomy" id="29159"/>
    <lineage>
        <taxon>Eukaryota</taxon>
        <taxon>Metazoa</taxon>
        <taxon>Spiralia</taxon>
        <taxon>Lophotrochozoa</taxon>
        <taxon>Mollusca</taxon>
        <taxon>Bivalvia</taxon>
        <taxon>Autobranchia</taxon>
        <taxon>Pteriomorphia</taxon>
        <taxon>Ostreida</taxon>
        <taxon>Ostreoidea</taxon>
        <taxon>Ostreidae</taxon>
        <taxon>Magallana</taxon>
    </lineage>
</organism>
<protein>
    <submittedName>
        <fullName evidence="3">Uncharacterized protein</fullName>
    </submittedName>
</protein>
<dbReference type="OMA" id="QNDEERH"/>
<keyword evidence="4" id="KW-1185">Reference proteome</keyword>
<evidence type="ECO:0000313" key="4">
    <source>
        <dbReference type="Proteomes" id="UP000005408"/>
    </source>
</evidence>
<accession>A0A8W8KDQ7</accession>
<keyword evidence="1" id="KW-0175">Coiled coil</keyword>
<evidence type="ECO:0000313" key="3">
    <source>
        <dbReference type="EnsemblMetazoa" id="G23462.2:cds"/>
    </source>
</evidence>
<dbReference type="Proteomes" id="UP000005408">
    <property type="component" value="Unassembled WGS sequence"/>
</dbReference>
<dbReference type="AlphaFoldDB" id="A0A8W8KDQ7"/>
<sequence length="503" mass="58002">MELKRDSRIKEDTDQVLNTQPLRVIDHVLSLLCCGKGHSSLTGIKLLGDHLQQWGYLPKEKWEKKYPITRDKIILLNWIKEHISPKTFTVKDALLECVGELKLLEDKDLSEIENFELNQAMNILYDIQQNTKRKEDSSSSHLMLEIKRMNSSPQVSPKSPRKTVNSTTETNFNQSPIGHSMPTSSPKSPLNNRKNGVLEPRSQQPNLLSKPQRPGSQVSTTDSEKSYLNLHREKRAQKQPSSEPGHSNQIAGNSNIPVPTQKSKKQTHDKKIEQMDSIRKILYHLMLRPSEDPRRFRNITEALSHEMKKKDIKSVLIQHLHENQPPFSLKHIGFKDGGEWSLFLRTECPDALLAYATAQRYQLVLHVIHIGTRGAEEIKFYPHGQSQDNEDRHVFVAYLVDNTFLPLVPMEASDFPTHVRSSDEFQKCLTKIKNLEKENKSLKMKLHAVEESIKDEELPSDHKVALSEHVSLRLRRNSNNLEIDKLRQQLHLIKTKIEHHKRA</sequence>
<feature type="compositionally biased region" description="Polar residues" evidence="2">
    <location>
        <begin position="149"/>
        <end position="194"/>
    </location>
</feature>
<feature type="compositionally biased region" description="Polar residues" evidence="2">
    <location>
        <begin position="238"/>
        <end position="261"/>
    </location>
</feature>
<evidence type="ECO:0000256" key="2">
    <source>
        <dbReference type="SAM" id="MobiDB-lite"/>
    </source>
</evidence>
<name>A0A8W8KDQ7_MAGGI</name>
<evidence type="ECO:0000256" key="1">
    <source>
        <dbReference type="SAM" id="Coils"/>
    </source>
</evidence>
<feature type="region of interest" description="Disordered" evidence="2">
    <location>
        <begin position="148"/>
        <end position="271"/>
    </location>
</feature>
<feature type="coiled-coil region" evidence="1">
    <location>
        <begin position="425"/>
        <end position="452"/>
    </location>
</feature>
<reference evidence="3" key="1">
    <citation type="submission" date="2022-08" db="UniProtKB">
        <authorList>
            <consortium name="EnsemblMetazoa"/>
        </authorList>
    </citation>
    <scope>IDENTIFICATION</scope>
    <source>
        <strain evidence="3">05x7-T-G4-1.051#20</strain>
    </source>
</reference>
<feature type="compositionally biased region" description="Polar residues" evidence="2">
    <location>
        <begin position="201"/>
        <end position="221"/>
    </location>
</feature>
<dbReference type="EnsemblMetazoa" id="G23462.2">
    <property type="protein sequence ID" value="G23462.2:cds"/>
    <property type="gene ID" value="G23462"/>
</dbReference>
<dbReference type="OrthoDB" id="10425582at2759"/>
<proteinExistence type="predicted"/>